<keyword evidence="2" id="KW-1015">Disulfide bond</keyword>
<evidence type="ECO:0000313" key="5">
    <source>
        <dbReference type="Proteomes" id="UP000037035"/>
    </source>
</evidence>
<dbReference type="SMART" id="SM01110">
    <property type="entry name" value="Cutinase"/>
    <property type="match status" value="1"/>
</dbReference>
<dbReference type="Pfam" id="PF01083">
    <property type="entry name" value="Cutinase"/>
    <property type="match status" value="1"/>
</dbReference>
<dbReference type="InterPro" id="IPR000675">
    <property type="entry name" value="Cutinase/axe"/>
</dbReference>
<protein>
    <recommendedName>
        <fullName evidence="6">Cutinase</fullName>
    </recommendedName>
</protein>
<comment type="caution">
    <text evidence="4">The sequence shown here is derived from an EMBL/GenBank/DDBJ whole genome shotgun (WGS) entry which is preliminary data.</text>
</comment>
<dbReference type="AlphaFoldDB" id="A0A0L6VNT7"/>
<gene>
    <name evidence="4" type="ORF">VP01_1279g3</name>
</gene>
<reference evidence="4 5" key="1">
    <citation type="submission" date="2015-08" db="EMBL/GenBank/DDBJ databases">
        <title>Next Generation Sequencing and Analysis of the Genome of Puccinia sorghi L Schw, the Causal Agent of Maize Common Rust.</title>
        <authorList>
            <person name="Rochi L."/>
            <person name="Burguener G."/>
            <person name="Darino M."/>
            <person name="Turjanski A."/>
            <person name="Kreff E."/>
            <person name="Dieguez M.J."/>
            <person name="Sacco F."/>
        </authorList>
    </citation>
    <scope>NUCLEOTIDE SEQUENCE [LARGE SCALE GENOMIC DNA]</scope>
    <source>
        <strain evidence="4 5">RO10H11247</strain>
    </source>
</reference>
<accession>A0A0L6VNT7</accession>
<dbReference type="SUPFAM" id="SSF53474">
    <property type="entry name" value="alpha/beta-Hydrolases"/>
    <property type="match status" value="1"/>
</dbReference>
<dbReference type="EMBL" id="LAVV01003109">
    <property type="protein sequence ID" value="KNZ62373.1"/>
    <property type="molecule type" value="Genomic_DNA"/>
</dbReference>
<keyword evidence="1" id="KW-0378">Hydrolase</keyword>
<dbReference type="GO" id="GO:0052689">
    <property type="term" value="F:carboxylic ester hydrolase activity"/>
    <property type="evidence" value="ECO:0007669"/>
    <property type="project" value="UniProtKB-ARBA"/>
</dbReference>
<evidence type="ECO:0008006" key="6">
    <source>
        <dbReference type="Google" id="ProtNLM"/>
    </source>
</evidence>
<evidence type="ECO:0000256" key="1">
    <source>
        <dbReference type="ARBA" id="ARBA00022801"/>
    </source>
</evidence>
<dbReference type="OrthoDB" id="2506498at2759"/>
<evidence type="ECO:0000313" key="4">
    <source>
        <dbReference type="EMBL" id="KNZ62373.1"/>
    </source>
</evidence>
<organism evidence="4 5">
    <name type="scientific">Puccinia sorghi</name>
    <dbReference type="NCBI Taxonomy" id="27349"/>
    <lineage>
        <taxon>Eukaryota</taxon>
        <taxon>Fungi</taxon>
        <taxon>Dikarya</taxon>
        <taxon>Basidiomycota</taxon>
        <taxon>Pucciniomycotina</taxon>
        <taxon>Pucciniomycetes</taxon>
        <taxon>Pucciniales</taxon>
        <taxon>Pucciniaceae</taxon>
        <taxon>Puccinia</taxon>
    </lineage>
</organism>
<dbReference type="STRING" id="27349.A0A0L6VNT7"/>
<dbReference type="InterPro" id="IPR029058">
    <property type="entry name" value="AB_hydrolase_fold"/>
</dbReference>
<sequence>MTTGAIAQVTAGSLLAFISDLPMRGCHTALYGGESSGSIRSRSPTRRWICCCFYFLHSARGTTERQGHSVAYSPMAKKVLAAIPGGAIHDIKYSSSAEYVRSPKEGAQTGLKFIKQQIASCPNMVFVLMGYSKGHIHCLHNFSSHLKAMVASQILADKGLPPNKVVAVALFGNPYYKGGAPQNKCSARLISLFKFSCGMQKSGKGIASMMMVKVPEQYVPTIWDCCLTGDMICQTSGSIVAHLKYTGKPASDAEAFIVSKLKGGKVGGGGAGSGKAGAADADSPPPKEKKFGGGSAGTPGGMRSMLFGRRAEPADRKSVVM</sequence>
<dbReference type="PANTHER" id="PTHR33630">
    <property type="entry name" value="CUTINASE RV1984C-RELATED-RELATED"/>
    <property type="match status" value="1"/>
</dbReference>
<evidence type="ECO:0000256" key="2">
    <source>
        <dbReference type="ARBA" id="ARBA00023157"/>
    </source>
</evidence>
<dbReference type="VEuPathDB" id="FungiDB:VP01_1279g3"/>
<proteinExistence type="predicted"/>
<keyword evidence="5" id="KW-1185">Reference proteome</keyword>
<feature type="region of interest" description="Disordered" evidence="3">
    <location>
        <begin position="272"/>
        <end position="321"/>
    </location>
</feature>
<name>A0A0L6VNT7_9BASI</name>
<evidence type="ECO:0000256" key="3">
    <source>
        <dbReference type="SAM" id="MobiDB-lite"/>
    </source>
</evidence>
<feature type="compositionally biased region" description="Basic and acidic residues" evidence="3">
    <location>
        <begin position="309"/>
        <end position="321"/>
    </location>
</feature>
<dbReference type="Gene3D" id="3.40.50.1820">
    <property type="entry name" value="alpha/beta hydrolase"/>
    <property type="match status" value="1"/>
</dbReference>
<dbReference type="Proteomes" id="UP000037035">
    <property type="component" value="Unassembled WGS sequence"/>
</dbReference>
<dbReference type="PANTHER" id="PTHR33630:SF9">
    <property type="entry name" value="CUTINASE 4"/>
    <property type="match status" value="1"/>
</dbReference>